<evidence type="ECO:0000313" key="2">
    <source>
        <dbReference type="WBParaSite" id="ACRNAN_scaffold13762.g25904.t1"/>
    </source>
</evidence>
<name>A0A914CRM8_9BILA</name>
<protein>
    <submittedName>
        <fullName evidence="2">Uncharacterized protein</fullName>
    </submittedName>
</protein>
<keyword evidence="1" id="KW-1185">Reference proteome</keyword>
<dbReference type="Proteomes" id="UP000887540">
    <property type="component" value="Unplaced"/>
</dbReference>
<dbReference type="WBParaSite" id="ACRNAN_scaffold13762.g25904.t1">
    <property type="protein sequence ID" value="ACRNAN_scaffold13762.g25904.t1"/>
    <property type="gene ID" value="ACRNAN_scaffold13762.g25904"/>
</dbReference>
<evidence type="ECO:0000313" key="1">
    <source>
        <dbReference type="Proteomes" id="UP000887540"/>
    </source>
</evidence>
<accession>A0A914CRM8</accession>
<reference evidence="2" key="1">
    <citation type="submission" date="2022-11" db="UniProtKB">
        <authorList>
            <consortium name="WormBaseParasite"/>
        </authorList>
    </citation>
    <scope>IDENTIFICATION</scope>
</reference>
<dbReference type="AlphaFoldDB" id="A0A914CRM8"/>
<proteinExistence type="predicted"/>
<organism evidence="1 2">
    <name type="scientific">Acrobeloides nanus</name>
    <dbReference type="NCBI Taxonomy" id="290746"/>
    <lineage>
        <taxon>Eukaryota</taxon>
        <taxon>Metazoa</taxon>
        <taxon>Ecdysozoa</taxon>
        <taxon>Nematoda</taxon>
        <taxon>Chromadorea</taxon>
        <taxon>Rhabditida</taxon>
        <taxon>Tylenchina</taxon>
        <taxon>Cephalobomorpha</taxon>
        <taxon>Cephaloboidea</taxon>
        <taxon>Cephalobidae</taxon>
        <taxon>Acrobeloides</taxon>
    </lineage>
</organism>
<sequence length="172" mass="19762">MVCFTGYDIASHYNNVTTFIQTQAPSFYAKWSILTYYYNTKYHGLTSEPRNFLDYTVYYIQQAATMLGNFDMDMTILANIVQSVYSKYTKLSGFVVKDLVDHFIDRFHPILTDPAFQQILLPLTYNYFNDSAILAADPFNAVMSQVQGYLINYTCKMEQNLDSSTAIVDDAD</sequence>